<evidence type="ECO:0000313" key="2">
    <source>
        <dbReference type="Proteomes" id="UP000007463"/>
    </source>
</evidence>
<dbReference type="Proteomes" id="UP000007463">
    <property type="component" value="Chromosome"/>
</dbReference>
<evidence type="ECO:0000313" key="1">
    <source>
        <dbReference type="EMBL" id="AEA42970.1"/>
    </source>
</evidence>
<gene>
    <name evidence="1" type="ordered locus">Fluta_0969</name>
</gene>
<accession>F2I923</accession>
<dbReference type="AlphaFoldDB" id="F2I923"/>
<organism evidence="1 2">
    <name type="scientific">Fluviicola taffensis (strain DSM 16823 / NCIMB 13979 / RW262)</name>
    <dbReference type="NCBI Taxonomy" id="755732"/>
    <lineage>
        <taxon>Bacteria</taxon>
        <taxon>Pseudomonadati</taxon>
        <taxon>Bacteroidota</taxon>
        <taxon>Flavobacteriia</taxon>
        <taxon>Flavobacteriales</taxon>
        <taxon>Crocinitomicaceae</taxon>
        <taxon>Fluviicola</taxon>
    </lineage>
</organism>
<protein>
    <submittedName>
        <fullName evidence="1">Uncharacterized protein</fullName>
    </submittedName>
</protein>
<reference evidence="1 2" key="1">
    <citation type="journal article" date="2011" name="Stand. Genomic Sci.">
        <title>Complete genome sequence of the gliding freshwater bacterium Fluviicola taffensis type strain (RW262).</title>
        <authorList>
            <person name="Woyke T."/>
            <person name="Chertkov O."/>
            <person name="Lapidus A."/>
            <person name="Nolan M."/>
            <person name="Lucas S."/>
            <person name="Del Rio T.G."/>
            <person name="Tice H."/>
            <person name="Cheng J.F."/>
            <person name="Tapia R."/>
            <person name="Han C."/>
            <person name="Goodwin L."/>
            <person name="Pitluck S."/>
            <person name="Liolios K."/>
            <person name="Pagani I."/>
            <person name="Ivanova N."/>
            <person name="Huntemann M."/>
            <person name="Mavromatis K."/>
            <person name="Mikhailova N."/>
            <person name="Pati A."/>
            <person name="Chen A."/>
            <person name="Palaniappan K."/>
            <person name="Land M."/>
            <person name="Hauser L."/>
            <person name="Brambilla E.M."/>
            <person name="Rohde M."/>
            <person name="Mwirichia R."/>
            <person name="Sikorski J."/>
            <person name="Tindall B.J."/>
            <person name="Goker M."/>
            <person name="Bristow J."/>
            <person name="Eisen J.A."/>
            <person name="Markowitz V."/>
            <person name="Hugenholtz P."/>
            <person name="Klenk H.P."/>
            <person name="Kyrpides N.C."/>
        </authorList>
    </citation>
    <scope>NUCLEOTIDE SEQUENCE [LARGE SCALE GENOMIC DNA]</scope>
    <source>
        <strain evidence="2">DSM 16823 / RW262 / RW262</strain>
    </source>
</reference>
<name>F2I923_FLUTR</name>
<dbReference type="KEGG" id="fte:Fluta_0969"/>
<keyword evidence="2" id="KW-1185">Reference proteome</keyword>
<dbReference type="eggNOG" id="ENOG50331PJ">
    <property type="taxonomic scope" value="Bacteria"/>
</dbReference>
<sequence length="121" mass="14011">MSYTDSIHMGNGKTKMRVMAFSFKIPDSNTFNMYCPSLKISAYGKNEKEAKEMMIFSLENFAMDFSELKPKQRIQALINLGWKKDAIKTKDYSRSFIDANGELQGFSEEAIEEVKEFEMYV</sequence>
<dbReference type="RefSeq" id="WP_013685742.1">
    <property type="nucleotide sequence ID" value="NC_015321.1"/>
</dbReference>
<dbReference type="OrthoDB" id="769863at2"/>
<dbReference type="EMBL" id="CP002542">
    <property type="protein sequence ID" value="AEA42970.1"/>
    <property type="molecule type" value="Genomic_DNA"/>
</dbReference>
<reference evidence="2" key="2">
    <citation type="submission" date="2011-02" db="EMBL/GenBank/DDBJ databases">
        <title>The complete genome of Fluviicola taffensis DSM 16823.</title>
        <authorList>
            <consortium name="US DOE Joint Genome Institute (JGI-PGF)"/>
            <person name="Lucas S."/>
            <person name="Copeland A."/>
            <person name="Lapidus A."/>
            <person name="Bruce D."/>
            <person name="Goodwin L."/>
            <person name="Pitluck S."/>
            <person name="Kyrpides N."/>
            <person name="Mavromatis K."/>
            <person name="Ivanova N."/>
            <person name="Mikhailova N."/>
            <person name="Pagani I."/>
            <person name="Chertkov O."/>
            <person name="Detter J.C."/>
            <person name="Han C."/>
            <person name="Tapia R."/>
            <person name="Land M."/>
            <person name="Hauser L."/>
            <person name="Markowitz V."/>
            <person name="Cheng J.-F."/>
            <person name="Hugenholtz P."/>
            <person name="Woyke T."/>
            <person name="Wu D."/>
            <person name="Tindall B."/>
            <person name="Pomrenke H.G."/>
            <person name="Brambilla E."/>
            <person name="Klenk H.-P."/>
            <person name="Eisen J.A."/>
        </authorList>
    </citation>
    <scope>NUCLEOTIDE SEQUENCE [LARGE SCALE GENOMIC DNA]</scope>
    <source>
        <strain evidence="2">DSM 16823 / RW262 / RW262</strain>
    </source>
</reference>
<proteinExistence type="predicted"/>
<dbReference type="HOGENOM" id="CLU_162063_0_0_10"/>